<organism evidence="1 2">
    <name type="scientific">Helianthus annuus</name>
    <name type="common">Common sunflower</name>
    <dbReference type="NCBI Taxonomy" id="4232"/>
    <lineage>
        <taxon>Eukaryota</taxon>
        <taxon>Viridiplantae</taxon>
        <taxon>Streptophyta</taxon>
        <taxon>Embryophyta</taxon>
        <taxon>Tracheophyta</taxon>
        <taxon>Spermatophyta</taxon>
        <taxon>Magnoliopsida</taxon>
        <taxon>eudicotyledons</taxon>
        <taxon>Gunneridae</taxon>
        <taxon>Pentapetalae</taxon>
        <taxon>asterids</taxon>
        <taxon>campanulids</taxon>
        <taxon>Asterales</taxon>
        <taxon>Asteraceae</taxon>
        <taxon>Asteroideae</taxon>
        <taxon>Heliantheae alliance</taxon>
        <taxon>Heliantheae</taxon>
        <taxon>Helianthus</taxon>
    </lineage>
</organism>
<accession>A0A9K3HXF6</accession>
<comment type="caution">
    <text evidence="1">The sequence shown here is derived from an EMBL/GenBank/DDBJ whole genome shotgun (WGS) entry which is preliminary data.</text>
</comment>
<gene>
    <name evidence="1" type="ORF">HanXRQr2_Chr10g0437441</name>
</gene>
<proteinExistence type="predicted"/>
<dbReference type="Gramene" id="mRNA:HanXRQr2_Chr10g0437441">
    <property type="protein sequence ID" value="mRNA:HanXRQr2_Chr10g0437441"/>
    <property type="gene ID" value="HanXRQr2_Chr10g0437441"/>
</dbReference>
<evidence type="ECO:0000313" key="2">
    <source>
        <dbReference type="Proteomes" id="UP000215914"/>
    </source>
</evidence>
<keyword evidence="2" id="KW-1185">Reference proteome</keyword>
<dbReference type="EMBL" id="MNCJ02000325">
    <property type="protein sequence ID" value="KAF5786160.1"/>
    <property type="molecule type" value="Genomic_DNA"/>
</dbReference>
<reference evidence="1" key="1">
    <citation type="journal article" date="2017" name="Nature">
        <title>The sunflower genome provides insights into oil metabolism, flowering and Asterid evolution.</title>
        <authorList>
            <person name="Badouin H."/>
            <person name="Gouzy J."/>
            <person name="Grassa C.J."/>
            <person name="Murat F."/>
            <person name="Staton S.E."/>
            <person name="Cottret L."/>
            <person name="Lelandais-Briere C."/>
            <person name="Owens G.L."/>
            <person name="Carrere S."/>
            <person name="Mayjonade B."/>
            <person name="Legrand L."/>
            <person name="Gill N."/>
            <person name="Kane N.C."/>
            <person name="Bowers J.E."/>
            <person name="Hubner S."/>
            <person name="Bellec A."/>
            <person name="Berard A."/>
            <person name="Berges H."/>
            <person name="Blanchet N."/>
            <person name="Boniface M.C."/>
            <person name="Brunel D."/>
            <person name="Catrice O."/>
            <person name="Chaidir N."/>
            <person name="Claudel C."/>
            <person name="Donnadieu C."/>
            <person name="Faraut T."/>
            <person name="Fievet G."/>
            <person name="Helmstetter N."/>
            <person name="King M."/>
            <person name="Knapp S.J."/>
            <person name="Lai Z."/>
            <person name="Le Paslier M.C."/>
            <person name="Lippi Y."/>
            <person name="Lorenzon L."/>
            <person name="Mandel J.R."/>
            <person name="Marage G."/>
            <person name="Marchand G."/>
            <person name="Marquand E."/>
            <person name="Bret-Mestries E."/>
            <person name="Morien E."/>
            <person name="Nambeesan S."/>
            <person name="Nguyen T."/>
            <person name="Pegot-Espagnet P."/>
            <person name="Pouilly N."/>
            <person name="Raftis F."/>
            <person name="Sallet E."/>
            <person name="Schiex T."/>
            <person name="Thomas J."/>
            <person name="Vandecasteele C."/>
            <person name="Vares D."/>
            <person name="Vear F."/>
            <person name="Vautrin S."/>
            <person name="Crespi M."/>
            <person name="Mangin B."/>
            <person name="Burke J.M."/>
            <person name="Salse J."/>
            <person name="Munos S."/>
            <person name="Vincourt P."/>
            <person name="Rieseberg L.H."/>
            <person name="Langlade N.B."/>
        </authorList>
    </citation>
    <scope>NUCLEOTIDE SEQUENCE</scope>
    <source>
        <tissue evidence="1">Leaves</tissue>
    </source>
</reference>
<dbReference type="Proteomes" id="UP000215914">
    <property type="component" value="Unassembled WGS sequence"/>
</dbReference>
<protein>
    <submittedName>
        <fullName evidence="1">Uncharacterized protein</fullName>
    </submittedName>
</protein>
<sequence>MKNSMIYGSLVSSSSLRSSTVQRITSGLFTFPLVKYMGKPSVAFFPKIALYDRILLTIFSKKTHPLAFLAQSRNNDGLMHVQNS</sequence>
<name>A0A9K3HXF6_HELAN</name>
<dbReference type="AlphaFoldDB" id="A0A9K3HXF6"/>
<evidence type="ECO:0000313" key="1">
    <source>
        <dbReference type="EMBL" id="KAF5786160.1"/>
    </source>
</evidence>
<reference evidence="1" key="2">
    <citation type="submission" date="2020-06" db="EMBL/GenBank/DDBJ databases">
        <title>Helianthus annuus Genome sequencing and assembly Release 2.</title>
        <authorList>
            <person name="Gouzy J."/>
            <person name="Langlade N."/>
            <person name="Munos S."/>
        </authorList>
    </citation>
    <scope>NUCLEOTIDE SEQUENCE</scope>
    <source>
        <tissue evidence="1">Leaves</tissue>
    </source>
</reference>